<organism evidence="1 2">
    <name type="scientific">Dermatophagoides pteronyssinus</name>
    <name type="common">European house dust mite</name>
    <dbReference type="NCBI Taxonomy" id="6956"/>
    <lineage>
        <taxon>Eukaryota</taxon>
        <taxon>Metazoa</taxon>
        <taxon>Ecdysozoa</taxon>
        <taxon>Arthropoda</taxon>
        <taxon>Chelicerata</taxon>
        <taxon>Arachnida</taxon>
        <taxon>Acari</taxon>
        <taxon>Acariformes</taxon>
        <taxon>Sarcoptiformes</taxon>
        <taxon>Astigmata</taxon>
        <taxon>Psoroptidia</taxon>
        <taxon>Analgoidea</taxon>
        <taxon>Pyroglyphidae</taxon>
        <taxon>Dermatophagoidinae</taxon>
        <taxon>Dermatophagoides</taxon>
    </lineage>
</organism>
<keyword evidence="1" id="KW-1185">Reference proteome</keyword>
<evidence type="ECO:0000313" key="1">
    <source>
        <dbReference type="Proteomes" id="UP000515146"/>
    </source>
</evidence>
<proteinExistence type="predicted"/>
<gene>
    <name evidence="2" type="primary">LOC113793865</name>
</gene>
<dbReference type="InParanoid" id="A0A6P6Y3X6"/>
<protein>
    <submittedName>
        <fullName evidence="2">Uncharacterized protein LOC113793865</fullName>
    </submittedName>
</protein>
<dbReference type="RefSeq" id="XP_027199741.1">
    <property type="nucleotide sequence ID" value="XM_027343940.1"/>
</dbReference>
<name>A0A6P6Y3X6_DERPT</name>
<evidence type="ECO:0000313" key="2">
    <source>
        <dbReference type="RefSeq" id="XP_027199741.1"/>
    </source>
</evidence>
<sequence length="100" mass="11772">MKLKQKIVVILAILIAIQLALLYYCEIIGKKIIEKNYKKYYQQWLPKRIIITEPITKLISTVKSVQNSTEKKQNTTTTVPFNNNNGSVIRFFFSSVYHRY</sequence>
<accession>A0A6P6Y3X6</accession>
<dbReference type="Proteomes" id="UP000515146">
    <property type="component" value="Unplaced"/>
</dbReference>
<reference evidence="2" key="1">
    <citation type="submission" date="2025-08" db="UniProtKB">
        <authorList>
            <consortium name="RefSeq"/>
        </authorList>
    </citation>
    <scope>IDENTIFICATION</scope>
    <source>
        <strain evidence="2">Airmid</strain>
    </source>
</reference>
<dbReference type="AlphaFoldDB" id="A0A6P6Y3X6"/>
<dbReference type="KEGG" id="dpte:113793865"/>